<dbReference type="OrthoDB" id="89089at2"/>
<accession>A0A518V9J7</accession>
<dbReference type="SUPFAM" id="SSF160719">
    <property type="entry name" value="gpW/gp25-like"/>
    <property type="match status" value="1"/>
</dbReference>
<sequence>MALSPLQRLEDRVIQSEPDTQPTLTYSLDFNTGDIGGMIDGETAVRQFIRKAIITARFRFPIYDGEYGCELVDLIGQDLPIELLRSEIPRVITEALIYDDRIDDVYDFEIEREADKLTVSFYVDTTDGLTIETVEVV</sequence>
<evidence type="ECO:0000313" key="1">
    <source>
        <dbReference type="EMBL" id="QDX93644.1"/>
    </source>
</evidence>
<evidence type="ECO:0000313" key="2">
    <source>
        <dbReference type="Proteomes" id="UP000319432"/>
    </source>
</evidence>
<reference evidence="1 2" key="1">
    <citation type="submission" date="2018-11" db="EMBL/GenBank/DDBJ databases">
        <title>Phylogenetic determinants of toxin gene distribution in genomes of Brevibacillus laterosporus.</title>
        <authorList>
            <person name="Glare T.R."/>
            <person name="Durrant A."/>
            <person name="Berry C."/>
            <person name="Palma L."/>
            <person name="Ormskirk M."/>
            <person name="Cox M.O."/>
        </authorList>
    </citation>
    <scope>NUCLEOTIDE SEQUENCE [LARGE SCALE GENOMIC DNA]</scope>
    <source>
        <strain evidence="1 2">1821L</strain>
    </source>
</reference>
<dbReference type="AlphaFoldDB" id="A0A518V9J7"/>
<protein>
    <submittedName>
        <fullName evidence="1">DUF2634 domain-containing protein</fullName>
    </submittedName>
</protein>
<keyword evidence="2" id="KW-1185">Reference proteome</keyword>
<dbReference type="Pfam" id="PF10934">
    <property type="entry name" value="Sheath_initiator"/>
    <property type="match status" value="1"/>
</dbReference>
<dbReference type="Gene3D" id="3.10.450.40">
    <property type="match status" value="1"/>
</dbReference>
<dbReference type="InterPro" id="IPR020288">
    <property type="entry name" value="Sheath_initiator"/>
</dbReference>
<proteinExistence type="predicted"/>
<name>A0A518V9J7_BRELA</name>
<organism evidence="1 2">
    <name type="scientific">Brevibacillus laterosporus</name>
    <name type="common">Bacillus laterosporus</name>
    <dbReference type="NCBI Taxonomy" id="1465"/>
    <lineage>
        <taxon>Bacteria</taxon>
        <taxon>Bacillati</taxon>
        <taxon>Bacillota</taxon>
        <taxon>Bacilli</taxon>
        <taxon>Bacillales</taxon>
        <taxon>Paenibacillaceae</taxon>
        <taxon>Brevibacillus</taxon>
    </lineage>
</organism>
<dbReference type="Proteomes" id="UP000319432">
    <property type="component" value="Chromosome"/>
</dbReference>
<gene>
    <name evidence="1" type="ORF">EEL30_15865</name>
</gene>
<dbReference type="EMBL" id="CP033464">
    <property type="protein sequence ID" value="QDX93644.1"/>
    <property type="molecule type" value="Genomic_DNA"/>
</dbReference>